<dbReference type="AlphaFoldDB" id="A0A0F4GEI5"/>
<evidence type="ECO:0000313" key="1">
    <source>
        <dbReference type="EMBL" id="KJX95744.1"/>
    </source>
</evidence>
<name>A0A0F4GEI5_9PEZI</name>
<evidence type="ECO:0000313" key="2">
    <source>
        <dbReference type="Proteomes" id="UP000033647"/>
    </source>
</evidence>
<dbReference type="PANTHER" id="PTHR47785:SF4">
    <property type="entry name" value="ZN(II)2CYS6 TRANSCRIPTION FACTOR (EUROFUNG)"/>
    <property type="match status" value="1"/>
</dbReference>
<dbReference type="EMBL" id="LAFY01001043">
    <property type="protein sequence ID" value="KJX95744.1"/>
    <property type="molecule type" value="Genomic_DNA"/>
</dbReference>
<dbReference type="InterPro" id="IPR053181">
    <property type="entry name" value="EcdB-like_regulator"/>
</dbReference>
<sequence length="157" mass="17489">MPHVRQGEVSVESVALNAYGDLRDKTDICLFLAIRKQFSENQICAAAKRCIRAAMYSIEAFDGVPDRPIVTNIHGTAHAKFGKMLVLLAVYRCTCLNSMVPEARLIQLLERTIAFLRRLTPISPTCKADCGILEKLQHTMFGPSEHDGLESITMRTP</sequence>
<keyword evidence="2" id="KW-1185">Reference proteome</keyword>
<dbReference type="STRING" id="1047168.A0A0F4GEI5"/>
<dbReference type="PANTHER" id="PTHR47785">
    <property type="entry name" value="ZN(II)2CYS6 TRANSCRIPTION FACTOR (EUROFUNG)-RELATED-RELATED"/>
    <property type="match status" value="1"/>
</dbReference>
<organism evidence="1 2">
    <name type="scientific">Zymoseptoria brevis</name>
    <dbReference type="NCBI Taxonomy" id="1047168"/>
    <lineage>
        <taxon>Eukaryota</taxon>
        <taxon>Fungi</taxon>
        <taxon>Dikarya</taxon>
        <taxon>Ascomycota</taxon>
        <taxon>Pezizomycotina</taxon>
        <taxon>Dothideomycetes</taxon>
        <taxon>Dothideomycetidae</taxon>
        <taxon>Mycosphaerellales</taxon>
        <taxon>Mycosphaerellaceae</taxon>
        <taxon>Zymoseptoria</taxon>
    </lineage>
</organism>
<gene>
    <name evidence="1" type="ORF">TI39_contig1052g00001</name>
</gene>
<accession>A0A0F4GEI5</accession>
<protein>
    <submittedName>
        <fullName evidence="1">Uncharacterized protein</fullName>
    </submittedName>
</protein>
<comment type="caution">
    <text evidence="1">The sequence shown here is derived from an EMBL/GenBank/DDBJ whole genome shotgun (WGS) entry which is preliminary data.</text>
</comment>
<reference evidence="1 2" key="1">
    <citation type="submission" date="2015-03" db="EMBL/GenBank/DDBJ databases">
        <title>RNA-seq based gene annotation and comparative genomics of four Zymoseptoria species reveal species-specific pathogenicity related genes and transposable element activity.</title>
        <authorList>
            <person name="Grandaubert J."/>
            <person name="Bhattacharyya A."/>
            <person name="Stukenbrock E.H."/>
        </authorList>
    </citation>
    <scope>NUCLEOTIDE SEQUENCE [LARGE SCALE GENOMIC DNA]</scope>
    <source>
        <strain evidence="1 2">Zb18110</strain>
    </source>
</reference>
<dbReference type="OrthoDB" id="5244761at2759"/>
<dbReference type="Proteomes" id="UP000033647">
    <property type="component" value="Unassembled WGS sequence"/>
</dbReference>
<proteinExistence type="predicted"/>